<feature type="transmembrane region" description="Helical" evidence="1">
    <location>
        <begin position="55"/>
        <end position="81"/>
    </location>
</feature>
<feature type="transmembrane region" description="Helical" evidence="1">
    <location>
        <begin position="107"/>
        <end position="127"/>
    </location>
</feature>
<sequence>MSENRLSRLSWWLHLLATLFVIGIVTSVVVVGFLFATDPNAVELTDFQVPAENIVVGPMFWLGFAISLIPTGFAIWAILLLRRLFRCYMAREVLTAHCATLIKKSGLALLIMAILRIVLQPVVTALMSWSAPAGERMLSLGIGTQDINFFFVAGLLVVIGWAMNEAAGAATENKAFV</sequence>
<feature type="transmembrane region" description="Helical" evidence="1">
    <location>
        <begin position="147"/>
        <end position="164"/>
    </location>
</feature>
<evidence type="ECO:0000313" key="3">
    <source>
        <dbReference type="Proteomes" id="UP000237718"/>
    </source>
</evidence>
<comment type="caution">
    <text evidence="2">The sequence shown here is derived from an EMBL/GenBank/DDBJ whole genome shotgun (WGS) entry which is preliminary data.</text>
</comment>
<keyword evidence="1" id="KW-0472">Membrane</keyword>
<dbReference type="RefSeq" id="WP_106162748.1">
    <property type="nucleotide sequence ID" value="NZ_PVUF01000003.1"/>
</dbReference>
<organism evidence="2 3">
    <name type="scientific">Tritonibacter scottomollicae</name>
    <name type="common">Epibacterium scottomollicae</name>
    <dbReference type="NCBI Taxonomy" id="483013"/>
    <lineage>
        <taxon>Bacteria</taxon>
        <taxon>Pseudomonadati</taxon>
        <taxon>Pseudomonadota</taxon>
        <taxon>Alphaproteobacteria</taxon>
        <taxon>Rhodobacterales</taxon>
        <taxon>Paracoccaceae</taxon>
        <taxon>Tritonibacter</taxon>
    </lineage>
</organism>
<reference evidence="2 3" key="1">
    <citation type="submission" date="2018-03" db="EMBL/GenBank/DDBJ databases">
        <title>Genomic Encyclopedia of Archaeal and Bacterial Type Strains, Phase II (KMG-II): from individual species to whole genera.</title>
        <authorList>
            <person name="Goeker M."/>
        </authorList>
    </citation>
    <scope>NUCLEOTIDE SEQUENCE [LARGE SCALE GENOMIC DNA]</scope>
    <source>
        <strain evidence="2 3">DSM 25328</strain>
    </source>
</reference>
<name>A0A2T1AJD1_TRISK</name>
<evidence type="ECO:0000256" key="1">
    <source>
        <dbReference type="SAM" id="Phobius"/>
    </source>
</evidence>
<accession>A0A2T1AJD1</accession>
<evidence type="ECO:0000313" key="2">
    <source>
        <dbReference type="EMBL" id="PRZ48704.1"/>
    </source>
</evidence>
<dbReference type="OrthoDB" id="7849390at2"/>
<protein>
    <recommendedName>
        <fullName evidence="4">DUF2975 domain-containing protein</fullName>
    </recommendedName>
</protein>
<dbReference type="Proteomes" id="UP000237718">
    <property type="component" value="Unassembled WGS sequence"/>
</dbReference>
<evidence type="ECO:0008006" key="4">
    <source>
        <dbReference type="Google" id="ProtNLM"/>
    </source>
</evidence>
<dbReference type="EMBL" id="PVUF01000003">
    <property type="protein sequence ID" value="PRZ48704.1"/>
    <property type="molecule type" value="Genomic_DNA"/>
</dbReference>
<gene>
    <name evidence="2" type="ORF">CLV89_10314</name>
</gene>
<proteinExistence type="predicted"/>
<feature type="transmembrane region" description="Helical" evidence="1">
    <location>
        <begin position="12"/>
        <end position="35"/>
    </location>
</feature>
<keyword evidence="1" id="KW-0812">Transmembrane</keyword>
<keyword evidence="1" id="KW-1133">Transmembrane helix</keyword>
<dbReference type="AlphaFoldDB" id="A0A2T1AJD1"/>